<dbReference type="Gene3D" id="1.20.1070.10">
    <property type="entry name" value="Rhodopsin 7-helix transmembrane proteins"/>
    <property type="match status" value="1"/>
</dbReference>
<feature type="domain" description="G-protein coupled receptors family 1 profile" evidence="6">
    <location>
        <begin position="1"/>
        <end position="81"/>
    </location>
</feature>
<evidence type="ECO:0000259" key="6">
    <source>
        <dbReference type="PROSITE" id="PS50262"/>
    </source>
</evidence>
<accession>A0ABN8SF29</accession>
<organism evidence="7 8">
    <name type="scientific">Porites lobata</name>
    <dbReference type="NCBI Taxonomy" id="104759"/>
    <lineage>
        <taxon>Eukaryota</taxon>
        <taxon>Metazoa</taxon>
        <taxon>Cnidaria</taxon>
        <taxon>Anthozoa</taxon>
        <taxon>Hexacorallia</taxon>
        <taxon>Scleractinia</taxon>
        <taxon>Fungiina</taxon>
        <taxon>Poritidae</taxon>
        <taxon>Porites</taxon>
    </lineage>
</organism>
<dbReference type="Proteomes" id="UP001159405">
    <property type="component" value="Unassembled WGS sequence"/>
</dbReference>
<evidence type="ECO:0000256" key="4">
    <source>
        <dbReference type="ARBA" id="ARBA00023136"/>
    </source>
</evidence>
<evidence type="ECO:0000256" key="1">
    <source>
        <dbReference type="ARBA" id="ARBA00004370"/>
    </source>
</evidence>
<evidence type="ECO:0000313" key="8">
    <source>
        <dbReference type="Proteomes" id="UP001159405"/>
    </source>
</evidence>
<reference evidence="7 8" key="1">
    <citation type="submission" date="2022-05" db="EMBL/GenBank/DDBJ databases">
        <authorList>
            <consortium name="Genoscope - CEA"/>
            <person name="William W."/>
        </authorList>
    </citation>
    <scope>NUCLEOTIDE SEQUENCE [LARGE SCALE GENOMIC DNA]</scope>
</reference>
<protein>
    <recommendedName>
        <fullName evidence="6">G-protein coupled receptors family 1 profile domain-containing protein</fullName>
    </recommendedName>
</protein>
<evidence type="ECO:0000256" key="5">
    <source>
        <dbReference type="SAM" id="Phobius"/>
    </source>
</evidence>
<keyword evidence="8" id="KW-1185">Reference proteome</keyword>
<sequence>MRDLAQISRVRPKMNLHTLTANVDEKRVTKILGIAMVGFAFCWPPVCIIAAAHRVPTLARQVHFTCGFLVYLSSAINPLHIWCN</sequence>
<dbReference type="EMBL" id="CALNXK010000620">
    <property type="protein sequence ID" value="CAH3188419.1"/>
    <property type="molecule type" value="Genomic_DNA"/>
</dbReference>
<comment type="caution">
    <text evidence="7">The sequence shown here is derived from an EMBL/GenBank/DDBJ whole genome shotgun (WGS) entry which is preliminary data.</text>
</comment>
<evidence type="ECO:0000313" key="7">
    <source>
        <dbReference type="EMBL" id="CAH3188419.1"/>
    </source>
</evidence>
<dbReference type="InterPro" id="IPR017452">
    <property type="entry name" value="GPCR_Rhodpsn_7TM"/>
</dbReference>
<comment type="subcellular location">
    <subcellularLocation>
        <location evidence="1">Membrane</location>
    </subcellularLocation>
</comment>
<name>A0ABN8SF29_9CNID</name>
<keyword evidence="3 5" id="KW-1133">Transmembrane helix</keyword>
<dbReference type="PROSITE" id="PS50262">
    <property type="entry name" value="G_PROTEIN_RECEP_F1_2"/>
    <property type="match status" value="1"/>
</dbReference>
<gene>
    <name evidence="7" type="ORF">PLOB_00040667</name>
</gene>
<dbReference type="SUPFAM" id="SSF81321">
    <property type="entry name" value="Family A G protein-coupled receptor-like"/>
    <property type="match status" value="1"/>
</dbReference>
<keyword evidence="4 5" id="KW-0472">Membrane</keyword>
<evidence type="ECO:0000256" key="2">
    <source>
        <dbReference type="ARBA" id="ARBA00022692"/>
    </source>
</evidence>
<keyword evidence="2 5" id="KW-0812">Transmembrane</keyword>
<evidence type="ECO:0000256" key="3">
    <source>
        <dbReference type="ARBA" id="ARBA00022989"/>
    </source>
</evidence>
<proteinExistence type="predicted"/>
<feature type="transmembrane region" description="Helical" evidence="5">
    <location>
        <begin position="31"/>
        <end position="52"/>
    </location>
</feature>
<dbReference type="CDD" id="cd00637">
    <property type="entry name" value="7tm_classA_rhodopsin-like"/>
    <property type="match status" value="1"/>
</dbReference>